<reference evidence="11 12" key="1">
    <citation type="submission" date="2008-11" db="EMBL/GenBank/DDBJ databases">
        <title>Draft genome sequence of Bacteroides pectinophilus (ATCC 43243).</title>
        <authorList>
            <person name="Sudarsanam P."/>
            <person name="Ley R."/>
            <person name="Guruge J."/>
            <person name="Turnbaugh P.J."/>
            <person name="Mahowald M."/>
            <person name="Liep D."/>
            <person name="Gordon J."/>
        </authorList>
    </citation>
    <scope>NUCLEOTIDE SEQUENCE [LARGE SCALE GENOMIC DNA]</scope>
    <source>
        <strain evidence="11 12">ATCC 43243</strain>
    </source>
</reference>
<dbReference type="AlphaFoldDB" id="B7AQF0"/>
<keyword evidence="7" id="KW-0624">Polysaccharide degradation</keyword>
<evidence type="ECO:0000256" key="3">
    <source>
        <dbReference type="ARBA" id="ARBA00022801"/>
    </source>
</evidence>
<evidence type="ECO:0000256" key="6">
    <source>
        <dbReference type="ARBA" id="ARBA00023295"/>
    </source>
</evidence>
<organism evidence="11 12">
    <name type="scientific">[Bacteroides] pectinophilus ATCC 43243</name>
    <dbReference type="NCBI Taxonomy" id="483218"/>
    <lineage>
        <taxon>Bacteria</taxon>
        <taxon>Bacillati</taxon>
        <taxon>Bacillota</taxon>
        <taxon>Clostridia</taxon>
        <taxon>Eubacteriales</taxon>
    </lineage>
</organism>
<evidence type="ECO:0000313" key="11">
    <source>
        <dbReference type="EMBL" id="EEC57922.1"/>
    </source>
</evidence>
<dbReference type="Gene3D" id="3.20.20.80">
    <property type="entry name" value="Glycosidases"/>
    <property type="match status" value="1"/>
</dbReference>
<comment type="similarity">
    <text evidence="8">Belongs to the glycosyl hydrolase 5 (cellulase A) family.</text>
</comment>
<keyword evidence="4" id="KW-0136">Cellulose degradation</keyword>
<evidence type="ECO:0000313" key="12">
    <source>
        <dbReference type="Proteomes" id="UP000003136"/>
    </source>
</evidence>
<proteinExistence type="inferred from homology"/>
<evidence type="ECO:0000256" key="1">
    <source>
        <dbReference type="ARBA" id="ARBA00000966"/>
    </source>
</evidence>
<evidence type="ECO:0000256" key="9">
    <source>
        <dbReference type="SAM" id="MobiDB-lite"/>
    </source>
</evidence>
<evidence type="ECO:0000256" key="7">
    <source>
        <dbReference type="ARBA" id="ARBA00023326"/>
    </source>
</evidence>
<evidence type="ECO:0000256" key="8">
    <source>
        <dbReference type="RuleBase" id="RU361153"/>
    </source>
</evidence>
<dbReference type="PANTHER" id="PTHR34142:SF1">
    <property type="entry name" value="GLYCOSIDE HYDROLASE FAMILY 5 DOMAIN-CONTAINING PROTEIN"/>
    <property type="match status" value="1"/>
</dbReference>
<feature type="compositionally biased region" description="Basic and acidic residues" evidence="9">
    <location>
        <begin position="67"/>
        <end position="78"/>
    </location>
</feature>
<comment type="caution">
    <text evidence="11">The sequence shown here is derived from an EMBL/GenBank/DDBJ whole genome shotgun (WGS) entry which is preliminary data.</text>
</comment>
<accession>B7AQF0</accession>
<keyword evidence="12" id="KW-1185">Reference proteome</keyword>
<sequence>MKKGIICLIAGIVIGIALAVGAMLFIRNINGRKTDKGTMGTMTRGTGDAVECTDAEVYAAWRTQNAGDRHATVPDNKAETQGTLASESAQSTQQILKQQQNGSKNASGRLHVSGTVLSDESGNTVQLRGVSTHGLAWFPEYVNKEAFRTLRDDWNANVVRLALYTEEYGGYCSGGDRTKLKQTVADGVEYATELGMYVIIDWHILSDNNPNSHKADAIEFFSEMSARYSGYTNVIYEICNEPHYVNWNNDIKPYAQAVIGAIRANDKNAVIIVGTNTWSQDVDDVIGNRIDDDNVMYALHFYAATHKDYIRDKLKKAIDNGIPVFVSESSICDASGNGGIDYDSANTWLRLMNDNNVSFVAWSLCNKNETSALIRPDCSKKSGWTADELSDAGRWYREAVRGGH</sequence>
<dbReference type="EC" id="3.2.1.4" evidence="2"/>
<dbReference type="InterPro" id="IPR018087">
    <property type="entry name" value="Glyco_hydro_5_CS"/>
</dbReference>
<dbReference type="PANTHER" id="PTHR34142">
    <property type="entry name" value="ENDO-BETA-1,4-GLUCANASE A"/>
    <property type="match status" value="1"/>
</dbReference>
<keyword evidence="3 8" id="KW-0378">Hydrolase</keyword>
<evidence type="ECO:0000259" key="10">
    <source>
        <dbReference type="Pfam" id="PF00150"/>
    </source>
</evidence>
<protein>
    <recommendedName>
        <fullName evidence="2">cellulase</fullName>
        <ecNumber evidence="2">3.2.1.4</ecNumber>
    </recommendedName>
</protein>
<dbReference type="EMBL" id="ABVQ01000035">
    <property type="protein sequence ID" value="EEC57922.1"/>
    <property type="molecule type" value="Genomic_DNA"/>
</dbReference>
<keyword evidence="6 8" id="KW-0326">Glycosidase</keyword>
<dbReference type="GO" id="GO:0030245">
    <property type="term" value="P:cellulose catabolic process"/>
    <property type="evidence" value="ECO:0007669"/>
    <property type="project" value="UniProtKB-KW"/>
</dbReference>
<evidence type="ECO:0000256" key="2">
    <source>
        <dbReference type="ARBA" id="ARBA00012601"/>
    </source>
</evidence>
<dbReference type="Proteomes" id="UP000003136">
    <property type="component" value="Unassembled WGS sequence"/>
</dbReference>
<feature type="compositionally biased region" description="Polar residues" evidence="9">
    <location>
        <begin position="79"/>
        <end position="106"/>
    </location>
</feature>
<feature type="domain" description="Glycoside hydrolase family 5" evidence="10">
    <location>
        <begin position="119"/>
        <end position="368"/>
    </location>
</feature>
<dbReference type="PROSITE" id="PS00659">
    <property type="entry name" value="GLYCOSYL_HYDROL_F5"/>
    <property type="match status" value="1"/>
</dbReference>
<dbReference type="GO" id="GO:0008810">
    <property type="term" value="F:cellulase activity"/>
    <property type="evidence" value="ECO:0007669"/>
    <property type="project" value="UniProtKB-EC"/>
</dbReference>
<keyword evidence="5" id="KW-0119">Carbohydrate metabolism</keyword>
<dbReference type="HOGENOM" id="CLU_012932_3_1_9"/>
<dbReference type="Pfam" id="PF00150">
    <property type="entry name" value="Cellulase"/>
    <property type="match status" value="1"/>
</dbReference>
<dbReference type="InterPro" id="IPR001547">
    <property type="entry name" value="Glyco_hydro_5"/>
</dbReference>
<dbReference type="InterPro" id="IPR017853">
    <property type="entry name" value="GH"/>
</dbReference>
<reference evidence="11 12" key="2">
    <citation type="submission" date="2008-11" db="EMBL/GenBank/DDBJ databases">
        <authorList>
            <person name="Fulton L."/>
            <person name="Clifton S."/>
            <person name="Fulton B."/>
            <person name="Xu J."/>
            <person name="Minx P."/>
            <person name="Pepin K.H."/>
            <person name="Johnson M."/>
            <person name="Bhonagiri V."/>
            <person name="Nash W.E."/>
            <person name="Mardis E.R."/>
            <person name="Wilson R.K."/>
        </authorList>
    </citation>
    <scope>NUCLEOTIDE SEQUENCE [LARGE SCALE GENOMIC DNA]</scope>
    <source>
        <strain evidence="11 12">ATCC 43243</strain>
    </source>
</reference>
<gene>
    <name evidence="11" type="ORF">BACPEC_00907</name>
</gene>
<dbReference type="SUPFAM" id="SSF51445">
    <property type="entry name" value="(Trans)glycosidases"/>
    <property type="match status" value="1"/>
</dbReference>
<feature type="region of interest" description="Disordered" evidence="9">
    <location>
        <begin position="66"/>
        <end position="109"/>
    </location>
</feature>
<comment type="catalytic activity">
    <reaction evidence="1">
        <text>Endohydrolysis of (1-&gt;4)-beta-D-glucosidic linkages in cellulose, lichenin and cereal beta-D-glucans.</text>
        <dbReference type="EC" id="3.2.1.4"/>
    </reaction>
</comment>
<name>B7AQF0_9FIRM</name>
<dbReference type="eggNOG" id="COG2730">
    <property type="taxonomic scope" value="Bacteria"/>
</dbReference>
<evidence type="ECO:0000256" key="4">
    <source>
        <dbReference type="ARBA" id="ARBA00023001"/>
    </source>
</evidence>
<dbReference type="STRING" id="483218.BACPEC_00907"/>
<evidence type="ECO:0000256" key="5">
    <source>
        <dbReference type="ARBA" id="ARBA00023277"/>
    </source>
</evidence>